<evidence type="ECO:0000313" key="3">
    <source>
        <dbReference type="Proteomes" id="UP000001861"/>
    </source>
</evidence>
<feature type="compositionally biased region" description="Polar residues" evidence="1">
    <location>
        <begin position="185"/>
        <end position="196"/>
    </location>
</feature>
<dbReference type="InParanoid" id="A8NTX5"/>
<evidence type="ECO:0000256" key="1">
    <source>
        <dbReference type="SAM" id="MobiDB-lite"/>
    </source>
</evidence>
<dbReference type="VEuPathDB" id="FungiDB:CC1G_06411"/>
<dbReference type="PANTHER" id="PTHR48079:SF6">
    <property type="entry name" value="NAD(P)-BINDING DOMAIN-CONTAINING PROTEIN-RELATED"/>
    <property type="match status" value="1"/>
</dbReference>
<dbReference type="KEGG" id="cci:CC1G_06411"/>
<dbReference type="GeneID" id="6012869"/>
<dbReference type="InterPro" id="IPR051783">
    <property type="entry name" value="NAD(P)-dependent_oxidoreduct"/>
</dbReference>
<proteinExistence type="predicted"/>
<protein>
    <recommendedName>
        <fullName evidence="4">NAD-dependent epimerase/dehydratase domain-containing protein</fullName>
    </recommendedName>
</protein>
<accession>A8NTX5</accession>
<dbReference type="SUPFAM" id="SSF51735">
    <property type="entry name" value="NAD(P)-binding Rossmann-fold domains"/>
    <property type="match status" value="1"/>
</dbReference>
<name>A8NTX5_COPC7</name>
<dbReference type="HOGENOM" id="CLU_007383_12_1_1"/>
<gene>
    <name evidence="2" type="ORF">CC1G_06411</name>
</gene>
<keyword evidence="3" id="KW-1185">Reference proteome</keyword>
<dbReference type="AlphaFoldDB" id="A8NTX5"/>
<sequence length="308" mass="33388">MAFSGIQADADDLEAAKAILRGLKARHGKTGGVPSLIHTSGTGVLIDDARGMYASDTIYSDLDIATLASIPRTQPHREVDLAVIDADNEGYVKTYIILPSTIYGRATGPLVDAGLQNPRSQQIPQLVDAALARGRAGVLGKGANIWSNVHIADLASLYILLVDYMLPDDGLPEVHRETEGPSPPRNTRSRSGTPTRALSRPRTPVVADTSYFKHGSEGYYFAEGGEHNWLSVSDAIGRAMVDLGKATEPTPTAFTDDEKHRFFNNNAKFLDSNSRCRADRARRLGWKPKKTTKDLLASVKQEVKGGHI</sequence>
<evidence type="ECO:0008006" key="4">
    <source>
        <dbReference type="Google" id="ProtNLM"/>
    </source>
</evidence>
<reference evidence="2 3" key="1">
    <citation type="journal article" date="2010" name="Proc. Natl. Acad. Sci. U.S.A.">
        <title>Insights into evolution of multicellular fungi from the assembled chromosomes of the mushroom Coprinopsis cinerea (Coprinus cinereus).</title>
        <authorList>
            <person name="Stajich J.E."/>
            <person name="Wilke S.K."/>
            <person name="Ahren D."/>
            <person name="Au C.H."/>
            <person name="Birren B.W."/>
            <person name="Borodovsky M."/>
            <person name="Burns C."/>
            <person name="Canback B."/>
            <person name="Casselton L.A."/>
            <person name="Cheng C.K."/>
            <person name="Deng J."/>
            <person name="Dietrich F.S."/>
            <person name="Fargo D.C."/>
            <person name="Farman M.L."/>
            <person name="Gathman A.C."/>
            <person name="Goldberg J."/>
            <person name="Guigo R."/>
            <person name="Hoegger P.J."/>
            <person name="Hooker J.B."/>
            <person name="Huggins A."/>
            <person name="James T.Y."/>
            <person name="Kamada T."/>
            <person name="Kilaru S."/>
            <person name="Kodira C."/>
            <person name="Kues U."/>
            <person name="Kupfer D."/>
            <person name="Kwan H.S."/>
            <person name="Lomsadze A."/>
            <person name="Li W."/>
            <person name="Lilly W.W."/>
            <person name="Ma L.J."/>
            <person name="Mackey A.J."/>
            <person name="Manning G."/>
            <person name="Martin F."/>
            <person name="Muraguchi H."/>
            <person name="Natvig D.O."/>
            <person name="Palmerini H."/>
            <person name="Ramesh M.A."/>
            <person name="Rehmeyer C.J."/>
            <person name="Roe B.A."/>
            <person name="Shenoy N."/>
            <person name="Stanke M."/>
            <person name="Ter-Hovhannisyan V."/>
            <person name="Tunlid A."/>
            <person name="Velagapudi R."/>
            <person name="Vision T.J."/>
            <person name="Zeng Q."/>
            <person name="Zolan M.E."/>
            <person name="Pukkila P.J."/>
        </authorList>
    </citation>
    <scope>NUCLEOTIDE SEQUENCE [LARGE SCALE GENOMIC DNA]</scope>
    <source>
        <strain evidence="3">Okayama-7 / 130 / ATCC MYA-4618 / FGSC 9003</strain>
    </source>
</reference>
<evidence type="ECO:0000313" key="2">
    <source>
        <dbReference type="EMBL" id="EAU85510.2"/>
    </source>
</evidence>
<dbReference type="FunCoup" id="A8NTX5">
    <property type="interactions" value="21"/>
</dbReference>
<comment type="caution">
    <text evidence="2">The sequence shown here is derived from an EMBL/GenBank/DDBJ whole genome shotgun (WGS) entry which is preliminary data.</text>
</comment>
<dbReference type="RefSeq" id="XP_001836326.2">
    <property type="nucleotide sequence ID" value="XM_001836274.2"/>
</dbReference>
<dbReference type="InterPro" id="IPR036291">
    <property type="entry name" value="NAD(P)-bd_dom_sf"/>
</dbReference>
<organism evidence="2 3">
    <name type="scientific">Coprinopsis cinerea (strain Okayama-7 / 130 / ATCC MYA-4618 / FGSC 9003)</name>
    <name type="common">Inky cap fungus</name>
    <name type="synonym">Hormographiella aspergillata</name>
    <dbReference type="NCBI Taxonomy" id="240176"/>
    <lineage>
        <taxon>Eukaryota</taxon>
        <taxon>Fungi</taxon>
        <taxon>Dikarya</taxon>
        <taxon>Basidiomycota</taxon>
        <taxon>Agaricomycotina</taxon>
        <taxon>Agaricomycetes</taxon>
        <taxon>Agaricomycetidae</taxon>
        <taxon>Agaricales</taxon>
        <taxon>Agaricineae</taxon>
        <taxon>Psathyrellaceae</taxon>
        <taxon>Coprinopsis</taxon>
    </lineage>
</organism>
<dbReference type="STRING" id="240176.A8NTX5"/>
<dbReference type="OMA" id="NKHGLQR"/>
<dbReference type="PANTHER" id="PTHR48079">
    <property type="entry name" value="PROTEIN YEEZ"/>
    <property type="match status" value="1"/>
</dbReference>
<feature type="region of interest" description="Disordered" evidence="1">
    <location>
        <begin position="172"/>
        <end position="204"/>
    </location>
</feature>
<dbReference type="GO" id="GO:0005737">
    <property type="term" value="C:cytoplasm"/>
    <property type="evidence" value="ECO:0007669"/>
    <property type="project" value="TreeGrafter"/>
</dbReference>
<dbReference type="OrthoDB" id="10262413at2759"/>
<dbReference type="Gene3D" id="3.40.50.720">
    <property type="entry name" value="NAD(P)-binding Rossmann-like Domain"/>
    <property type="match status" value="1"/>
</dbReference>
<dbReference type="eggNOG" id="KOG1502">
    <property type="taxonomic scope" value="Eukaryota"/>
</dbReference>
<dbReference type="GO" id="GO:0004029">
    <property type="term" value="F:aldehyde dehydrogenase (NAD+) activity"/>
    <property type="evidence" value="ECO:0007669"/>
    <property type="project" value="TreeGrafter"/>
</dbReference>
<dbReference type="EMBL" id="AACS02000004">
    <property type="protein sequence ID" value="EAU85510.2"/>
    <property type="molecule type" value="Genomic_DNA"/>
</dbReference>
<dbReference type="Proteomes" id="UP000001861">
    <property type="component" value="Unassembled WGS sequence"/>
</dbReference>